<feature type="domain" description="A-kinase anchor protein 2 C-terminal" evidence="3">
    <location>
        <begin position="785"/>
        <end position="884"/>
    </location>
</feature>
<feature type="compositionally biased region" description="Basic and acidic residues" evidence="2">
    <location>
        <begin position="910"/>
        <end position="922"/>
    </location>
</feature>
<dbReference type="Pfam" id="PF15304">
    <property type="entry name" value="AKAP2_C"/>
    <property type="match status" value="3"/>
</dbReference>
<feature type="region of interest" description="Disordered" evidence="2">
    <location>
        <begin position="128"/>
        <end position="147"/>
    </location>
</feature>
<feature type="region of interest" description="Disordered" evidence="2">
    <location>
        <begin position="820"/>
        <end position="922"/>
    </location>
</feature>
<dbReference type="AlphaFoldDB" id="M7AGW0"/>
<organism evidence="4 5">
    <name type="scientific">Chelonia mydas</name>
    <name type="common">Green sea-turtle</name>
    <name type="synonym">Chelonia agassizi</name>
    <dbReference type="NCBI Taxonomy" id="8469"/>
    <lineage>
        <taxon>Eukaryota</taxon>
        <taxon>Metazoa</taxon>
        <taxon>Chordata</taxon>
        <taxon>Craniata</taxon>
        <taxon>Vertebrata</taxon>
        <taxon>Euteleostomi</taxon>
        <taxon>Archelosauria</taxon>
        <taxon>Testudinata</taxon>
        <taxon>Testudines</taxon>
        <taxon>Cryptodira</taxon>
        <taxon>Durocryptodira</taxon>
        <taxon>Americhelydia</taxon>
        <taxon>Chelonioidea</taxon>
        <taxon>Cheloniidae</taxon>
        <taxon>Chelonia</taxon>
    </lineage>
</organism>
<proteinExistence type="predicted"/>
<keyword evidence="5" id="KW-1185">Reference proteome</keyword>
<dbReference type="InterPro" id="IPR042779">
    <property type="entry name" value="MISP/MISP3-like"/>
</dbReference>
<dbReference type="eggNOG" id="ENOG502RZZI">
    <property type="taxonomic scope" value="Eukaryota"/>
</dbReference>
<feature type="region of interest" description="Disordered" evidence="2">
    <location>
        <begin position="381"/>
        <end position="401"/>
    </location>
</feature>
<evidence type="ECO:0000259" key="3">
    <source>
        <dbReference type="Pfam" id="PF15304"/>
    </source>
</evidence>
<accession>M7AGW0</accession>
<name>M7AGW0_CHEMY</name>
<feature type="domain" description="A-kinase anchor protein 2 C-terminal" evidence="3">
    <location>
        <begin position="908"/>
        <end position="957"/>
    </location>
</feature>
<feature type="compositionally biased region" description="Basic and acidic residues" evidence="2">
    <location>
        <begin position="728"/>
        <end position="739"/>
    </location>
</feature>
<feature type="region of interest" description="Disordered" evidence="2">
    <location>
        <begin position="715"/>
        <end position="739"/>
    </location>
</feature>
<evidence type="ECO:0000256" key="1">
    <source>
        <dbReference type="ARBA" id="ARBA00023054"/>
    </source>
</evidence>
<protein>
    <recommendedName>
        <fullName evidence="3">A-kinase anchor protein 2 C-terminal domain-containing protein</fullName>
    </recommendedName>
</protein>
<evidence type="ECO:0000313" key="4">
    <source>
        <dbReference type="EMBL" id="EMP24176.1"/>
    </source>
</evidence>
<dbReference type="PANTHER" id="PTHR18839">
    <property type="entry name" value="MITOTIC INTERACTOR AND SUBSTRATE OF PLK1 MISP FAMILY MEMBER"/>
    <property type="match status" value="1"/>
</dbReference>
<gene>
    <name evidence="4" type="ORF">UY3_18813</name>
</gene>
<feature type="compositionally biased region" description="Low complexity" evidence="2">
    <location>
        <begin position="826"/>
        <end position="835"/>
    </location>
</feature>
<feature type="domain" description="A-kinase anchor protein 2 C-terminal" evidence="3">
    <location>
        <begin position="555"/>
        <end position="606"/>
    </location>
</feature>
<feature type="compositionally biased region" description="Acidic residues" evidence="2">
    <location>
        <begin position="134"/>
        <end position="145"/>
    </location>
</feature>
<evidence type="ECO:0000256" key="2">
    <source>
        <dbReference type="SAM" id="MobiDB-lite"/>
    </source>
</evidence>
<evidence type="ECO:0000313" key="5">
    <source>
        <dbReference type="Proteomes" id="UP000031443"/>
    </source>
</evidence>
<dbReference type="PANTHER" id="PTHR18839:SF7">
    <property type="entry name" value="A-KINASE ANCHOR PROTEIN 2 C-TERMINAL DOMAIN-CONTAINING PROTEIN"/>
    <property type="match status" value="1"/>
</dbReference>
<dbReference type="InterPro" id="IPR029304">
    <property type="entry name" value="AKAP2_C"/>
</dbReference>
<feature type="region of interest" description="Disordered" evidence="2">
    <location>
        <begin position="59"/>
        <end position="97"/>
    </location>
</feature>
<sequence>MRCTLGEGAGHYTRVQQPLASNSEPRRILGIPPLTWGQELIRAMQPVVSWLLRQRHPSLPPARHLRSSKTRSLTNTSPAECPLRGLHGHGEPERPRWRVPLTGQQNIFHAEGLQVYEEPAINPTAEQQLRGQEDASEELPEESPQEMDRVTRNLIFHLPHKTPEYNTHQGSLSAELRAESSDDVFAPYSQGNWKAENGHDWRPSYLPEDRSEFATNSLDAGRDLWTPPPDRESKLEVVTSGMLYDVRAYKEERKPSKLYSGDEEELNYPLTRLDISPEKAKELEEERKEVIQSQVVRRSSTMAEKWNSIEELDSLSTGSAGRGEAKQGGGYATSFALCFYSRSPEQVRTPVDPENIDREQINFAAARQQFLTLEKTNPSTVFSPRQKVMSPKPEPAQNTSEGEWHCAEGVLKMFMGYDDADAPSQREINGYDVAYETPMAEELYAPKKTGIEREDPNGRTASLTKASFRDDLDSGLGEMSNESSVGYISDGSMSNEIFDTQLDLKAGNQDPAKELKARDETPIEREIRLAMEREESLWKERGIQRLRSSNELVEIQTKPLLSTSLSLSSSRKAKDKGRVSFYVQREIEQETKREEDLKKEGRLLGMYDKGTQQELGERKKVFEQEDAFPAPHKPAFAKKSEDLRGTLNSKFPLQQAVDGSFGPTESTTDGKRVPNHNVNLISFQAYQPHSTLNTSKRSTVDGLLSCNQPSGSCSKLVDEDSFGARRPSPTERTDSTASPEERVRVHKEYFATPFWKPKISFVSDQGTQGLLGKEKMLEPVGTQEDQYTLKKGKPQTSWLIEEEIRRALQREQELQEQWRHRLLTDSSSPASAGSSAREKGFRSQLPSQSSATSGTTDSYWVTKSPVFAPASHQSGTLGSAPPPNVPSPYQGYTGRHASETAPDSPTGPPWDEKKKRKLKEDRKYASIEASDDVNTEILESTRVTRHKNAMAERWESGQFFNKDNA</sequence>
<reference evidence="5" key="1">
    <citation type="journal article" date="2013" name="Nat. Genet.">
        <title>The draft genomes of soft-shell turtle and green sea turtle yield insights into the development and evolution of the turtle-specific body plan.</title>
        <authorList>
            <person name="Wang Z."/>
            <person name="Pascual-Anaya J."/>
            <person name="Zadissa A."/>
            <person name="Li W."/>
            <person name="Niimura Y."/>
            <person name="Huang Z."/>
            <person name="Li C."/>
            <person name="White S."/>
            <person name="Xiong Z."/>
            <person name="Fang D."/>
            <person name="Wang B."/>
            <person name="Ming Y."/>
            <person name="Chen Y."/>
            <person name="Zheng Y."/>
            <person name="Kuraku S."/>
            <person name="Pignatelli M."/>
            <person name="Herrero J."/>
            <person name="Beal K."/>
            <person name="Nozawa M."/>
            <person name="Li Q."/>
            <person name="Wang J."/>
            <person name="Zhang H."/>
            <person name="Yu L."/>
            <person name="Shigenobu S."/>
            <person name="Wang J."/>
            <person name="Liu J."/>
            <person name="Flicek P."/>
            <person name="Searle S."/>
            <person name="Wang J."/>
            <person name="Kuratani S."/>
            <person name="Yin Y."/>
            <person name="Aken B."/>
            <person name="Zhang G."/>
            <person name="Irie N."/>
        </authorList>
    </citation>
    <scope>NUCLEOTIDE SEQUENCE [LARGE SCALE GENOMIC DNA]</scope>
</reference>
<feature type="compositionally biased region" description="Polar residues" evidence="2">
    <location>
        <begin position="844"/>
        <end position="861"/>
    </location>
</feature>
<dbReference type="Proteomes" id="UP000031443">
    <property type="component" value="Unassembled WGS sequence"/>
</dbReference>
<dbReference type="EMBL" id="KB603100">
    <property type="protein sequence ID" value="EMP24176.1"/>
    <property type="molecule type" value="Genomic_DNA"/>
</dbReference>
<keyword evidence="1" id="KW-0175">Coiled coil</keyword>